<dbReference type="InterPro" id="IPR024185">
    <property type="entry name" value="FTHF_cligase-like_sf"/>
</dbReference>
<dbReference type="EMBL" id="PVTG01000009">
    <property type="protein sequence ID" value="PRY48470.1"/>
    <property type="molecule type" value="Genomic_DNA"/>
</dbReference>
<comment type="caution">
    <text evidence="2">The sequence shown here is derived from an EMBL/GenBank/DDBJ whole genome shotgun (WGS) entry which is preliminary data.</text>
</comment>
<dbReference type="RefSeq" id="WP_106278311.1">
    <property type="nucleotide sequence ID" value="NZ_PVTG01000009.1"/>
</dbReference>
<name>A0A2T0TS76_9ACTN</name>
<evidence type="ECO:0000313" key="2">
    <source>
        <dbReference type="EMBL" id="PRY48470.1"/>
    </source>
</evidence>
<accession>A0A2T0TS76</accession>
<evidence type="ECO:0000313" key="3">
    <source>
        <dbReference type="Proteomes" id="UP000239210"/>
    </source>
</evidence>
<dbReference type="OrthoDB" id="9794187at2"/>
<feature type="domain" description="LUD" evidence="1">
    <location>
        <begin position="115"/>
        <end position="207"/>
    </location>
</feature>
<dbReference type="Pfam" id="PF02589">
    <property type="entry name" value="LUD_dom"/>
    <property type="match status" value="1"/>
</dbReference>
<protein>
    <submittedName>
        <fullName evidence="2">L-lactate dehydrogenase complex protein LldG</fullName>
    </submittedName>
</protein>
<reference evidence="2 3" key="1">
    <citation type="submission" date="2018-03" db="EMBL/GenBank/DDBJ databases">
        <title>Genomic Encyclopedia of Archaeal and Bacterial Type Strains, Phase II (KMG-II): from individual species to whole genera.</title>
        <authorList>
            <person name="Goeker M."/>
        </authorList>
    </citation>
    <scope>NUCLEOTIDE SEQUENCE [LARGE SCALE GENOMIC DNA]</scope>
    <source>
        <strain evidence="2 3">DSM 45416</strain>
    </source>
</reference>
<proteinExistence type="predicted"/>
<dbReference type="InterPro" id="IPR003741">
    <property type="entry name" value="LUD_dom"/>
</dbReference>
<gene>
    <name evidence="2" type="ORF">LY71_109107</name>
</gene>
<evidence type="ECO:0000259" key="1">
    <source>
        <dbReference type="Pfam" id="PF02589"/>
    </source>
</evidence>
<dbReference type="InterPro" id="IPR037171">
    <property type="entry name" value="NagB/RpiA_transferase-like"/>
</dbReference>
<dbReference type="PANTHER" id="PTHR43682:SF1">
    <property type="entry name" value="LACTATE UTILIZATION PROTEIN C"/>
    <property type="match status" value="1"/>
</dbReference>
<dbReference type="Gene3D" id="3.40.50.10420">
    <property type="entry name" value="NagB/RpiA/CoA transferase-like"/>
    <property type="match status" value="1"/>
</dbReference>
<organism evidence="2 3">
    <name type="scientific">Geodermatophilus tzadiensis</name>
    <dbReference type="NCBI Taxonomy" id="1137988"/>
    <lineage>
        <taxon>Bacteria</taxon>
        <taxon>Bacillati</taxon>
        <taxon>Actinomycetota</taxon>
        <taxon>Actinomycetes</taxon>
        <taxon>Geodermatophilales</taxon>
        <taxon>Geodermatophilaceae</taxon>
        <taxon>Geodermatophilus</taxon>
    </lineage>
</organism>
<sequence>MSAREEVLGRIRTALGETRAPVPEVVRDYRTTDDRPAAELLDVLVDRLEDYKASVLRCGPDDVAATVTAALDSGLGTGWAPGSVVAAPGLPAAWRPEGLDTDDDRPPVQLAERAASVTAVAVAIAETGTLVLDGTPPCGRRALSLLPDCLVCVVTADQVVGNVPESLGRLDPLRPLTMISGPSATSDIELQRVEGVHGPRTLVVVLVSGAAATIR</sequence>
<dbReference type="PANTHER" id="PTHR43682">
    <property type="entry name" value="LACTATE UTILIZATION PROTEIN C"/>
    <property type="match status" value="1"/>
</dbReference>
<keyword evidence="3" id="KW-1185">Reference proteome</keyword>
<dbReference type="Proteomes" id="UP000239210">
    <property type="component" value="Unassembled WGS sequence"/>
</dbReference>
<dbReference type="AlphaFoldDB" id="A0A2T0TS76"/>
<dbReference type="SUPFAM" id="SSF100950">
    <property type="entry name" value="NagB/RpiA/CoA transferase-like"/>
    <property type="match status" value="1"/>
</dbReference>